<keyword evidence="5" id="KW-0732">Signal</keyword>
<dbReference type="InterPro" id="IPR008801">
    <property type="entry name" value="RALF"/>
</dbReference>
<accession>A0A9K3DYQ7</accession>
<keyword evidence="7" id="KW-0472">Membrane</keyword>
<comment type="subcellular location">
    <subcellularLocation>
        <location evidence="1">Secreted</location>
    </subcellularLocation>
</comment>
<organism evidence="8 9">
    <name type="scientific">Helianthus annuus</name>
    <name type="common">Common sunflower</name>
    <dbReference type="NCBI Taxonomy" id="4232"/>
    <lineage>
        <taxon>Eukaryota</taxon>
        <taxon>Viridiplantae</taxon>
        <taxon>Streptophyta</taxon>
        <taxon>Embryophyta</taxon>
        <taxon>Tracheophyta</taxon>
        <taxon>Spermatophyta</taxon>
        <taxon>Magnoliopsida</taxon>
        <taxon>eudicotyledons</taxon>
        <taxon>Gunneridae</taxon>
        <taxon>Pentapetalae</taxon>
        <taxon>asterids</taxon>
        <taxon>campanulids</taxon>
        <taxon>Asterales</taxon>
        <taxon>Asteraceae</taxon>
        <taxon>Asteroideae</taxon>
        <taxon>Heliantheae alliance</taxon>
        <taxon>Heliantheae</taxon>
        <taxon>Helianthus</taxon>
    </lineage>
</organism>
<sequence length="140" mass="16113">MQVINLRFLYNHLLINTISSIKEKKREMASDHRSRNTILTCVILLLSIILMMINHCEGSLSSSKRYADMCNGTMALCPTLVEEAEEFLMDNEEHRRILADTNKISYDALKKSEPACAKNCQGEKNYNAGDRQCLKMYYCH</sequence>
<dbReference type="GO" id="GO:0005576">
    <property type="term" value="C:extracellular region"/>
    <property type="evidence" value="ECO:0007669"/>
    <property type="project" value="UniProtKB-SubCell"/>
</dbReference>
<keyword evidence="7" id="KW-0812">Transmembrane</keyword>
<evidence type="ECO:0000256" key="5">
    <source>
        <dbReference type="ARBA" id="ARBA00022729"/>
    </source>
</evidence>
<keyword evidence="9" id="KW-1185">Reference proteome</keyword>
<dbReference type="Gramene" id="mRNA:HanXRQr2_Chr15g0683811">
    <property type="protein sequence ID" value="CDS:HanXRQr2_Chr15g0683811.1"/>
    <property type="gene ID" value="HanXRQr2_Chr15g0683811"/>
</dbReference>
<dbReference type="EMBL" id="MNCJ02000330">
    <property type="protein sequence ID" value="KAF5763732.1"/>
    <property type="molecule type" value="Genomic_DNA"/>
</dbReference>
<keyword evidence="3" id="KW-0964">Secreted</keyword>
<keyword evidence="7" id="KW-1133">Transmembrane helix</keyword>
<proteinExistence type="inferred from homology"/>
<reference evidence="8" key="2">
    <citation type="submission" date="2020-06" db="EMBL/GenBank/DDBJ databases">
        <title>Helianthus annuus Genome sequencing and assembly Release 2.</title>
        <authorList>
            <person name="Gouzy J."/>
            <person name="Langlade N."/>
            <person name="Munos S."/>
        </authorList>
    </citation>
    <scope>NUCLEOTIDE SEQUENCE</scope>
    <source>
        <tissue evidence="8">Leaves</tissue>
    </source>
</reference>
<keyword evidence="4" id="KW-0372">Hormone</keyword>
<name>A0A9K3DYQ7_HELAN</name>
<comment type="caution">
    <text evidence="8">The sequence shown here is derived from an EMBL/GenBank/DDBJ whole genome shotgun (WGS) entry which is preliminary data.</text>
</comment>
<dbReference type="Pfam" id="PF05498">
    <property type="entry name" value="RALF"/>
    <property type="match status" value="1"/>
</dbReference>
<feature type="transmembrane region" description="Helical" evidence="7">
    <location>
        <begin position="34"/>
        <end position="53"/>
    </location>
</feature>
<evidence type="ECO:0000256" key="4">
    <source>
        <dbReference type="ARBA" id="ARBA00022702"/>
    </source>
</evidence>
<gene>
    <name evidence="8" type="ORF">HanXRQr2_Chr15g0683811</name>
</gene>
<protein>
    <submittedName>
        <fullName evidence="8">Rapid ALkalinization Factor</fullName>
    </submittedName>
</protein>
<evidence type="ECO:0000313" key="8">
    <source>
        <dbReference type="EMBL" id="KAF5763732.1"/>
    </source>
</evidence>
<comment type="similarity">
    <text evidence="2">Belongs to the plant rapid alkalinization factor (RALF) family.</text>
</comment>
<evidence type="ECO:0000256" key="1">
    <source>
        <dbReference type="ARBA" id="ARBA00004613"/>
    </source>
</evidence>
<evidence type="ECO:0000256" key="2">
    <source>
        <dbReference type="ARBA" id="ARBA00009178"/>
    </source>
</evidence>
<evidence type="ECO:0000313" key="9">
    <source>
        <dbReference type="Proteomes" id="UP000215914"/>
    </source>
</evidence>
<evidence type="ECO:0000256" key="3">
    <source>
        <dbReference type="ARBA" id="ARBA00022525"/>
    </source>
</evidence>
<evidence type="ECO:0000256" key="6">
    <source>
        <dbReference type="ARBA" id="ARBA00023157"/>
    </source>
</evidence>
<dbReference type="GO" id="GO:0005179">
    <property type="term" value="F:hormone activity"/>
    <property type="evidence" value="ECO:0007669"/>
    <property type="project" value="UniProtKB-KW"/>
</dbReference>
<reference evidence="8" key="1">
    <citation type="journal article" date="2017" name="Nature">
        <title>The sunflower genome provides insights into oil metabolism, flowering and Asterid evolution.</title>
        <authorList>
            <person name="Badouin H."/>
            <person name="Gouzy J."/>
            <person name="Grassa C.J."/>
            <person name="Murat F."/>
            <person name="Staton S.E."/>
            <person name="Cottret L."/>
            <person name="Lelandais-Briere C."/>
            <person name="Owens G.L."/>
            <person name="Carrere S."/>
            <person name="Mayjonade B."/>
            <person name="Legrand L."/>
            <person name="Gill N."/>
            <person name="Kane N.C."/>
            <person name="Bowers J.E."/>
            <person name="Hubner S."/>
            <person name="Bellec A."/>
            <person name="Berard A."/>
            <person name="Berges H."/>
            <person name="Blanchet N."/>
            <person name="Boniface M.C."/>
            <person name="Brunel D."/>
            <person name="Catrice O."/>
            <person name="Chaidir N."/>
            <person name="Claudel C."/>
            <person name="Donnadieu C."/>
            <person name="Faraut T."/>
            <person name="Fievet G."/>
            <person name="Helmstetter N."/>
            <person name="King M."/>
            <person name="Knapp S.J."/>
            <person name="Lai Z."/>
            <person name="Le Paslier M.C."/>
            <person name="Lippi Y."/>
            <person name="Lorenzon L."/>
            <person name="Mandel J.R."/>
            <person name="Marage G."/>
            <person name="Marchand G."/>
            <person name="Marquand E."/>
            <person name="Bret-Mestries E."/>
            <person name="Morien E."/>
            <person name="Nambeesan S."/>
            <person name="Nguyen T."/>
            <person name="Pegot-Espagnet P."/>
            <person name="Pouilly N."/>
            <person name="Raftis F."/>
            <person name="Sallet E."/>
            <person name="Schiex T."/>
            <person name="Thomas J."/>
            <person name="Vandecasteele C."/>
            <person name="Vares D."/>
            <person name="Vear F."/>
            <person name="Vautrin S."/>
            <person name="Crespi M."/>
            <person name="Mangin B."/>
            <person name="Burke J.M."/>
            <person name="Salse J."/>
            <person name="Munos S."/>
            <person name="Vincourt P."/>
            <person name="Rieseberg L.H."/>
            <person name="Langlade N.B."/>
        </authorList>
    </citation>
    <scope>NUCLEOTIDE SEQUENCE</scope>
    <source>
        <tissue evidence="8">Leaves</tissue>
    </source>
</reference>
<dbReference type="AlphaFoldDB" id="A0A9K3DYQ7"/>
<dbReference type="Proteomes" id="UP000215914">
    <property type="component" value="Unassembled WGS sequence"/>
</dbReference>
<evidence type="ECO:0000256" key="7">
    <source>
        <dbReference type="SAM" id="Phobius"/>
    </source>
</evidence>
<keyword evidence="6" id="KW-1015">Disulfide bond</keyword>